<dbReference type="KEGG" id="lgi:LOTGIDRAFT_79128"/>
<dbReference type="RefSeq" id="XP_009057408.1">
    <property type="nucleotide sequence ID" value="XM_009059160.1"/>
</dbReference>
<accession>V4BSE5</accession>
<dbReference type="HOGENOM" id="CLU_118269_0_1_1"/>
<feature type="non-terminal residue" evidence="2">
    <location>
        <position position="1"/>
    </location>
</feature>
<evidence type="ECO:0000313" key="3">
    <source>
        <dbReference type="Proteomes" id="UP000030746"/>
    </source>
</evidence>
<keyword evidence="3" id="KW-1185">Reference proteome</keyword>
<gene>
    <name evidence="2" type="ORF">LOTGIDRAFT_79128</name>
</gene>
<dbReference type="OMA" id="WNSGEVP"/>
<feature type="compositionally biased region" description="Basic residues" evidence="1">
    <location>
        <begin position="10"/>
        <end position="19"/>
    </location>
</feature>
<dbReference type="Proteomes" id="UP000030746">
    <property type="component" value="Unassembled WGS sequence"/>
</dbReference>
<reference evidence="2 3" key="1">
    <citation type="journal article" date="2013" name="Nature">
        <title>Insights into bilaterian evolution from three spiralian genomes.</title>
        <authorList>
            <person name="Simakov O."/>
            <person name="Marletaz F."/>
            <person name="Cho S.J."/>
            <person name="Edsinger-Gonzales E."/>
            <person name="Havlak P."/>
            <person name="Hellsten U."/>
            <person name="Kuo D.H."/>
            <person name="Larsson T."/>
            <person name="Lv J."/>
            <person name="Arendt D."/>
            <person name="Savage R."/>
            <person name="Osoegawa K."/>
            <person name="de Jong P."/>
            <person name="Grimwood J."/>
            <person name="Chapman J.A."/>
            <person name="Shapiro H."/>
            <person name="Aerts A."/>
            <person name="Otillar R.P."/>
            <person name="Terry A.Y."/>
            <person name="Boore J.L."/>
            <person name="Grigoriev I.V."/>
            <person name="Lindberg D.R."/>
            <person name="Seaver E.C."/>
            <person name="Weisblat D.A."/>
            <person name="Putnam N.H."/>
            <person name="Rokhsar D.S."/>
        </authorList>
    </citation>
    <scope>NUCLEOTIDE SEQUENCE [LARGE SCALE GENOMIC DNA]</scope>
</reference>
<organism evidence="2 3">
    <name type="scientific">Lottia gigantea</name>
    <name type="common">Giant owl limpet</name>
    <dbReference type="NCBI Taxonomy" id="225164"/>
    <lineage>
        <taxon>Eukaryota</taxon>
        <taxon>Metazoa</taxon>
        <taxon>Spiralia</taxon>
        <taxon>Lophotrochozoa</taxon>
        <taxon>Mollusca</taxon>
        <taxon>Gastropoda</taxon>
        <taxon>Patellogastropoda</taxon>
        <taxon>Lottioidea</taxon>
        <taxon>Lottiidae</taxon>
        <taxon>Lottia</taxon>
    </lineage>
</organism>
<evidence type="ECO:0000256" key="1">
    <source>
        <dbReference type="SAM" id="MobiDB-lite"/>
    </source>
</evidence>
<feature type="non-terminal residue" evidence="2">
    <location>
        <position position="99"/>
    </location>
</feature>
<sequence>PISEQEISKSIKKLKRGKSSGKDDLPPNLFIDGAPILMPILLKIFNYILDNNDYPKSWLKGILTPIPKKGNLDNPDNFRGINLSSVFAKLFSHIINSRL</sequence>
<evidence type="ECO:0000313" key="2">
    <source>
        <dbReference type="EMBL" id="ESO91834.1"/>
    </source>
</evidence>
<evidence type="ECO:0008006" key="4">
    <source>
        <dbReference type="Google" id="ProtNLM"/>
    </source>
</evidence>
<dbReference type="AlphaFoldDB" id="V4BSE5"/>
<dbReference type="OrthoDB" id="6142323at2759"/>
<feature type="region of interest" description="Disordered" evidence="1">
    <location>
        <begin position="1"/>
        <end position="24"/>
    </location>
</feature>
<dbReference type="PANTHER" id="PTHR19446">
    <property type="entry name" value="REVERSE TRANSCRIPTASES"/>
    <property type="match status" value="1"/>
</dbReference>
<proteinExistence type="predicted"/>
<dbReference type="GeneID" id="20252374"/>
<dbReference type="STRING" id="225164.V4BSE5"/>
<dbReference type="CTD" id="20252374"/>
<name>V4BSE5_LOTGI</name>
<protein>
    <recommendedName>
        <fullName evidence="4">Reverse transcriptase domain-containing protein</fullName>
    </recommendedName>
</protein>
<dbReference type="EMBL" id="KB202199">
    <property type="protein sequence ID" value="ESO91834.1"/>
    <property type="molecule type" value="Genomic_DNA"/>
</dbReference>